<protein>
    <recommendedName>
        <fullName evidence="1">diguanylate cyclase</fullName>
        <ecNumber evidence="1">2.7.7.65</ecNumber>
    </recommendedName>
</protein>
<evidence type="ECO:0000313" key="4">
    <source>
        <dbReference type="EMBL" id="MDN3576023.1"/>
    </source>
</evidence>
<accession>A0ABT8B1C6</accession>
<dbReference type="InterPro" id="IPR050469">
    <property type="entry name" value="Diguanylate_Cyclase"/>
</dbReference>
<name>A0ABT8B1C6_9NEIS</name>
<dbReference type="InterPro" id="IPR043128">
    <property type="entry name" value="Rev_trsase/Diguanyl_cyclase"/>
</dbReference>
<reference evidence="4" key="1">
    <citation type="journal article" date="2014" name="Int. J. Syst. Evol. Microbiol.">
        <title>Complete genome of a new Firmicutes species belonging to the dominant human colonic microbiota ('Ruminococcus bicirculans') reveals two chromosomes and a selective capacity to utilize plant glucans.</title>
        <authorList>
            <consortium name="NISC Comparative Sequencing Program"/>
            <person name="Wegmann U."/>
            <person name="Louis P."/>
            <person name="Goesmann A."/>
            <person name="Henrissat B."/>
            <person name="Duncan S.H."/>
            <person name="Flint H.J."/>
        </authorList>
    </citation>
    <scope>NUCLEOTIDE SEQUENCE</scope>
    <source>
        <strain evidence="4">CECT 7703</strain>
    </source>
</reference>
<dbReference type="PANTHER" id="PTHR45138:SF9">
    <property type="entry name" value="DIGUANYLATE CYCLASE DGCM-RELATED"/>
    <property type="match status" value="1"/>
</dbReference>
<dbReference type="CDD" id="cd01949">
    <property type="entry name" value="GGDEF"/>
    <property type="match status" value="1"/>
</dbReference>
<dbReference type="RefSeq" id="WP_290331645.1">
    <property type="nucleotide sequence ID" value="NZ_JAUFPU010000004.1"/>
</dbReference>
<dbReference type="EC" id="2.7.7.65" evidence="1"/>
<keyword evidence="4" id="KW-0808">Transferase</keyword>
<dbReference type="PROSITE" id="PS50887">
    <property type="entry name" value="GGDEF"/>
    <property type="match status" value="1"/>
</dbReference>
<feature type="domain" description="GGDEF" evidence="3">
    <location>
        <begin position="300"/>
        <end position="430"/>
    </location>
</feature>
<dbReference type="GO" id="GO:0052621">
    <property type="term" value="F:diguanylate cyclase activity"/>
    <property type="evidence" value="ECO:0007669"/>
    <property type="project" value="UniProtKB-EC"/>
</dbReference>
<dbReference type="EMBL" id="JAUFPU010000004">
    <property type="protein sequence ID" value="MDN3576023.1"/>
    <property type="molecule type" value="Genomic_DNA"/>
</dbReference>
<dbReference type="Proteomes" id="UP001180081">
    <property type="component" value="Unassembled WGS sequence"/>
</dbReference>
<keyword evidence="5" id="KW-1185">Reference proteome</keyword>
<sequence>MADTTSLYKRKVYFLAQTFFIKDNQAELLLCAHKYDFDIQFFDQMAEFVRTAVQADPEDLYVVDLDVLYNMQLDDNRTMFLGDLLRRLPQQHHYVYLQTEKQSGRFLLQKMLVDNNCLAYAEKPIANDVLVDKLFNLFAQRKRDETSVVLYLGDQVRFDTALLATQQVNLIHHPDVQTLHLVVKQMQPDVVVIEDSHYLRTEVIARVLKKNIEVDPSLEIVLLQTRPDTALARKATDSGFDQILSLTDSDVLTHQLLNRISKIRTDKNLISKDRATGLLNKIGFKKRAQDVIRRASRDKVALALAVIDIDKFKTINDTWGHYFGDIVIKRLSLVVGAHMQENDLLSRFGGEEFVMLLWDCTVQTARERVDKMRLAFGDIAFEVSHIETRHFSFSGGLAAYPALKTENELFLYADEQLYEAKQSGRNRICG</sequence>
<gene>
    <name evidence="4" type="ORF">QWZ03_04475</name>
</gene>
<dbReference type="Pfam" id="PF00990">
    <property type="entry name" value="GGDEF"/>
    <property type="match status" value="1"/>
</dbReference>
<comment type="catalytic activity">
    <reaction evidence="2">
        <text>2 GTP = 3',3'-c-di-GMP + 2 diphosphate</text>
        <dbReference type="Rhea" id="RHEA:24898"/>
        <dbReference type="ChEBI" id="CHEBI:33019"/>
        <dbReference type="ChEBI" id="CHEBI:37565"/>
        <dbReference type="ChEBI" id="CHEBI:58805"/>
        <dbReference type="EC" id="2.7.7.65"/>
    </reaction>
</comment>
<keyword evidence="4" id="KW-0548">Nucleotidyltransferase</keyword>
<dbReference type="Gene3D" id="3.30.70.270">
    <property type="match status" value="1"/>
</dbReference>
<evidence type="ECO:0000259" key="3">
    <source>
        <dbReference type="PROSITE" id="PS50887"/>
    </source>
</evidence>
<evidence type="ECO:0000313" key="5">
    <source>
        <dbReference type="Proteomes" id="UP001180081"/>
    </source>
</evidence>
<evidence type="ECO:0000256" key="1">
    <source>
        <dbReference type="ARBA" id="ARBA00012528"/>
    </source>
</evidence>
<reference evidence="4" key="2">
    <citation type="submission" date="2023-06" db="EMBL/GenBank/DDBJ databases">
        <authorList>
            <person name="Lucena T."/>
            <person name="Sun Q."/>
        </authorList>
    </citation>
    <scope>NUCLEOTIDE SEQUENCE</scope>
    <source>
        <strain evidence="4">CECT 7703</strain>
    </source>
</reference>
<dbReference type="PANTHER" id="PTHR45138">
    <property type="entry name" value="REGULATORY COMPONENTS OF SENSORY TRANSDUCTION SYSTEM"/>
    <property type="match status" value="1"/>
</dbReference>
<evidence type="ECO:0000256" key="2">
    <source>
        <dbReference type="ARBA" id="ARBA00034247"/>
    </source>
</evidence>
<dbReference type="InterPro" id="IPR029787">
    <property type="entry name" value="Nucleotide_cyclase"/>
</dbReference>
<proteinExistence type="predicted"/>
<dbReference type="NCBIfam" id="TIGR00254">
    <property type="entry name" value="GGDEF"/>
    <property type="match status" value="1"/>
</dbReference>
<dbReference type="SUPFAM" id="SSF55073">
    <property type="entry name" value="Nucleotide cyclase"/>
    <property type="match status" value="1"/>
</dbReference>
<dbReference type="SMART" id="SM00267">
    <property type="entry name" value="GGDEF"/>
    <property type="match status" value="1"/>
</dbReference>
<dbReference type="InterPro" id="IPR000160">
    <property type="entry name" value="GGDEF_dom"/>
</dbReference>
<organism evidence="4 5">
    <name type="scientific">Chitinimonas viridis</name>
    <dbReference type="NCBI Taxonomy" id="664880"/>
    <lineage>
        <taxon>Bacteria</taxon>
        <taxon>Pseudomonadati</taxon>
        <taxon>Pseudomonadota</taxon>
        <taxon>Betaproteobacteria</taxon>
        <taxon>Neisseriales</taxon>
        <taxon>Chitinibacteraceae</taxon>
        <taxon>Chitinimonas</taxon>
    </lineage>
</organism>
<comment type="caution">
    <text evidence="4">The sequence shown here is derived from an EMBL/GenBank/DDBJ whole genome shotgun (WGS) entry which is preliminary data.</text>
</comment>